<proteinExistence type="predicted"/>
<dbReference type="EMBL" id="CP030759">
    <property type="protein sequence ID" value="AXA35708.1"/>
    <property type="molecule type" value="Genomic_DNA"/>
</dbReference>
<evidence type="ECO:0000256" key="7">
    <source>
        <dbReference type="ARBA" id="ARBA00023136"/>
    </source>
</evidence>
<protein>
    <submittedName>
        <fullName evidence="9">Glycosyl transferase, family 2</fullName>
    </submittedName>
</protein>
<dbReference type="GO" id="GO:0009103">
    <property type="term" value="P:lipopolysaccharide biosynthetic process"/>
    <property type="evidence" value="ECO:0007669"/>
    <property type="project" value="UniProtKB-KW"/>
</dbReference>
<dbReference type="InterPro" id="IPR029044">
    <property type="entry name" value="Nucleotide-diphossugar_trans"/>
</dbReference>
<evidence type="ECO:0000256" key="2">
    <source>
        <dbReference type="ARBA" id="ARBA00022676"/>
    </source>
</evidence>
<dbReference type="InterPro" id="IPR050256">
    <property type="entry name" value="Glycosyltransferase_2"/>
</dbReference>
<dbReference type="Gene3D" id="3.90.550.10">
    <property type="entry name" value="Spore Coat Polysaccharide Biosynthesis Protein SpsA, Chain A"/>
    <property type="match status" value="1"/>
</dbReference>
<evidence type="ECO:0000256" key="6">
    <source>
        <dbReference type="ARBA" id="ARBA00022989"/>
    </source>
</evidence>
<evidence type="ECO:0000313" key="10">
    <source>
        <dbReference type="Proteomes" id="UP000262583"/>
    </source>
</evidence>
<keyword evidence="1" id="KW-1003">Cell membrane</keyword>
<keyword evidence="3 9" id="KW-0808">Transferase</keyword>
<evidence type="ECO:0000256" key="5">
    <source>
        <dbReference type="ARBA" id="ARBA00022985"/>
    </source>
</evidence>
<dbReference type="AlphaFoldDB" id="A0A2Z4Y4A6"/>
<evidence type="ECO:0000256" key="4">
    <source>
        <dbReference type="ARBA" id="ARBA00022692"/>
    </source>
</evidence>
<accession>A0A2Z4Y4A6</accession>
<evidence type="ECO:0000313" key="9">
    <source>
        <dbReference type="EMBL" id="AXA35708.1"/>
    </source>
</evidence>
<feature type="domain" description="Glycosyltransferase 2-like" evidence="8">
    <location>
        <begin position="9"/>
        <end position="168"/>
    </location>
</feature>
<keyword evidence="6" id="KW-1133">Transmembrane helix</keyword>
<dbReference type="GO" id="GO:0099621">
    <property type="term" value="F:undecaprenyl-phosphate 4-deoxy-4-formamido-L-arabinose transferase activity"/>
    <property type="evidence" value="ECO:0007669"/>
    <property type="project" value="TreeGrafter"/>
</dbReference>
<dbReference type="PANTHER" id="PTHR48090:SF3">
    <property type="entry name" value="UNDECAPRENYL-PHOSPHATE 4-DEOXY-4-FORMAMIDO-L-ARABINOSE TRANSFERASE"/>
    <property type="match status" value="1"/>
</dbReference>
<dbReference type="GO" id="GO:0005886">
    <property type="term" value="C:plasma membrane"/>
    <property type="evidence" value="ECO:0007669"/>
    <property type="project" value="TreeGrafter"/>
</dbReference>
<gene>
    <name evidence="9" type="ORF">BRCON_0931</name>
</gene>
<dbReference type="KEGG" id="schv:BRCON_0931"/>
<evidence type="ECO:0000259" key="8">
    <source>
        <dbReference type="Pfam" id="PF00535"/>
    </source>
</evidence>
<organism evidence="9 10">
    <name type="scientific">Sumerlaea chitinivorans</name>
    <dbReference type="NCBI Taxonomy" id="2250252"/>
    <lineage>
        <taxon>Bacteria</taxon>
        <taxon>Candidatus Sumerlaeota</taxon>
        <taxon>Candidatus Sumerlaeia</taxon>
        <taxon>Candidatus Sumerlaeales</taxon>
        <taxon>Candidatus Sumerlaeaceae</taxon>
        <taxon>Candidatus Sumerlaea</taxon>
    </lineage>
</organism>
<evidence type="ECO:0000256" key="3">
    <source>
        <dbReference type="ARBA" id="ARBA00022679"/>
    </source>
</evidence>
<dbReference type="Proteomes" id="UP000262583">
    <property type="component" value="Chromosome"/>
</dbReference>
<dbReference type="PANTHER" id="PTHR48090">
    <property type="entry name" value="UNDECAPRENYL-PHOSPHATE 4-DEOXY-4-FORMAMIDO-L-ARABINOSE TRANSFERASE-RELATED"/>
    <property type="match status" value="1"/>
</dbReference>
<keyword evidence="7" id="KW-0472">Membrane</keyword>
<dbReference type="Pfam" id="PF00535">
    <property type="entry name" value="Glycos_transf_2"/>
    <property type="match status" value="1"/>
</dbReference>
<dbReference type="InterPro" id="IPR001173">
    <property type="entry name" value="Glyco_trans_2-like"/>
</dbReference>
<keyword evidence="4" id="KW-0812">Transmembrane</keyword>
<keyword evidence="2" id="KW-0328">Glycosyltransferase</keyword>
<reference evidence="9 10" key="1">
    <citation type="submission" date="2018-05" db="EMBL/GenBank/DDBJ databases">
        <title>A metagenomic window into the 2 km-deep terrestrial subsurface aquifer revealed taxonomically and functionally diverse microbial community comprising novel uncultured bacterial lineages.</title>
        <authorList>
            <person name="Kadnikov V.V."/>
            <person name="Mardanov A.V."/>
            <person name="Beletsky A.V."/>
            <person name="Banks D."/>
            <person name="Pimenov N.V."/>
            <person name="Frank Y.A."/>
            <person name="Karnachuk O.V."/>
            <person name="Ravin N.V."/>
        </authorList>
    </citation>
    <scope>NUCLEOTIDE SEQUENCE [LARGE SCALE GENOMIC DNA]</scope>
    <source>
        <strain evidence="9">BY</strain>
    </source>
</reference>
<name>A0A2Z4Y4A6_SUMC1</name>
<sequence>MMCENPEISVVIPCYNEEENIEPLIGELRAALEPLGRSYEIIYVDDCSTDGSLKKLLEIAKTFPALRVLRHKKNLGESAAILSGYEHARGSIVFSMDGDLQNDPADIPKFLDALSDCDAVCGVRAQRRDTWVKRLSSRIANGVRGWVLKDNIHDAGCTYRAIRREALTQLIAFRGLHRFIPTLLRIHGFRVREIEVNHRPRTRGVSKYGIGNRLWVGIHDMVGIHWYRKRHFPPHRVEEIR</sequence>
<dbReference type="CDD" id="cd04187">
    <property type="entry name" value="DPM1_like_bac"/>
    <property type="match status" value="1"/>
</dbReference>
<evidence type="ECO:0000256" key="1">
    <source>
        <dbReference type="ARBA" id="ARBA00022475"/>
    </source>
</evidence>
<dbReference type="SUPFAM" id="SSF53448">
    <property type="entry name" value="Nucleotide-diphospho-sugar transferases"/>
    <property type="match status" value="1"/>
</dbReference>
<keyword evidence="5" id="KW-0448">Lipopolysaccharide biosynthesis</keyword>